<keyword evidence="7" id="KW-1133">Transmembrane helix</keyword>
<gene>
    <name evidence="9" type="primary">LOC112123885</name>
</gene>
<evidence type="ECO:0000256" key="3">
    <source>
        <dbReference type="ARBA" id="ARBA00023136"/>
    </source>
</evidence>
<dbReference type="GO" id="GO:1903037">
    <property type="term" value="P:regulation of leukocyte cell-cell adhesion"/>
    <property type="evidence" value="ECO:0007669"/>
    <property type="project" value="UniProtKB-ARBA"/>
</dbReference>
<dbReference type="FunFam" id="2.60.40.10:FF:000142">
    <property type="entry name" value="V-set domain-containing T-cell activation inhibitor 1"/>
    <property type="match status" value="1"/>
</dbReference>
<dbReference type="PANTHER" id="PTHR24100">
    <property type="entry name" value="BUTYROPHILIN"/>
    <property type="match status" value="1"/>
</dbReference>
<keyword evidence="7" id="KW-0812">Transmembrane</keyword>
<dbReference type="GO" id="GO:0050863">
    <property type="term" value="P:regulation of T cell activation"/>
    <property type="evidence" value="ECO:0007669"/>
    <property type="project" value="UniProtKB-ARBA"/>
</dbReference>
<feature type="transmembrane region" description="Helical" evidence="7">
    <location>
        <begin position="180"/>
        <end position="202"/>
    </location>
</feature>
<sequence>MLVYNCTCDLWSPSGKGLHLGSLGSGGWRVGQGCSRISMPDSVSLSGLITAELPITARFGGDVTVSCLFPSQPGMNLQRLTLTWQKEQVGAEALVVHSYYYGKDQLARQDEAYRNRTWLDPEGLARGNASLTLRGVRMRDEGVYRCHITSELGVTSETRQVTVTQTGHFLAKLTGIAGNAAWLGGSWVPLLGLCLVLIVPVLR</sequence>
<dbReference type="GO" id="GO:0001817">
    <property type="term" value="P:regulation of cytokine production"/>
    <property type="evidence" value="ECO:0007669"/>
    <property type="project" value="TreeGrafter"/>
</dbReference>
<dbReference type="GO" id="GO:0050852">
    <property type="term" value="P:T cell receptor signaling pathway"/>
    <property type="evidence" value="ECO:0007669"/>
    <property type="project" value="TreeGrafter"/>
</dbReference>
<dbReference type="SUPFAM" id="SSF48726">
    <property type="entry name" value="Immunoglobulin"/>
    <property type="match status" value="1"/>
</dbReference>
<comment type="subcellular location">
    <subcellularLocation>
        <location evidence="1">Membrane</location>
    </subcellularLocation>
</comment>
<keyword evidence="3 7" id="KW-0472">Membrane</keyword>
<dbReference type="Gene3D" id="2.60.40.10">
    <property type="entry name" value="Immunoglobulins"/>
    <property type="match status" value="1"/>
</dbReference>
<dbReference type="InterPro" id="IPR036179">
    <property type="entry name" value="Ig-like_dom_sf"/>
</dbReference>
<proteinExistence type="predicted"/>
<dbReference type="SMART" id="SM00406">
    <property type="entry name" value="IGv"/>
    <property type="match status" value="1"/>
</dbReference>
<dbReference type="InterPro" id="IPR013106">
    <property type="entry name" value="Ig_V-set"/>
</dbReference>
<dbReference type="Pfam" id="PF07686">
    <property type="entry name" value="V-set"/>
    <property type="match status" value="1"/>
</dbReference>
<dbReference type="InterPro" id="IPR050504">
    <property type="entry name" value="IgSF_BTN/MOG"/>
</dbReference>
<accession>A0A674J1S0</accession>
<evidence type="ECO:0000256" key="2">
    <source>
        <dbReference type="ARBA" id="ARBA00022729"/>
    </source>
</evidence>
<evidence type="ECO:0000259" key="8">
    <source>
        <dbReference type="PROSITE" id="PS50835"/>
    </source>
</evidence>
<dbReference type="SMART" id="SM00409">
    <property type="entry name" value="IG"/>
    <property type="match status" value="1"/>
</dbReference>
<protein>
    <submittedName>
        <fullName evidence="9">CD276 antigen-like</fullName>
    </submittedName>
</protein>
<name>A0A674J1S0_9SAUR</name>
<dbReference type="InParanoid" id="A0A674J1S0"/>
<keyword evidence="5" id="KW-0325">Glycoprotein</keyword>
<dbReference type="AlphaFoldDB" id="A0A674J1S0"/>
<keyword evidence="2" id="KW-0732">Signal</keyword>
<dbReference type="PROSITE" id="PS50835">
    <property type="entry name" value="IG_LIKE"/>
    <property type="match status" value="1"/>
</dbReference>
<dbReference type="InterPro" id="IPR007110">
    <property type="entry name" value="Ig-like_dom"/>
</dbReference>
<dbReference type="Proteomes" id="UP000472274">
    <property type="component" value="Unplaced"/>
</dbReference>
<evidence type="ECO:0000313" key="10">
    <source>
        <dbReference type="Proteomes" id="UP000472274"/>
    </source>
</evidence>
<organism evidence="9 10">
    <name type="scientific">Terrapene triunguis</name>
    <name type="common">Three-toed box turtle</name>
    <dbReference type="NCBI Taxonomy" id="2587831"/>
    <lineage>
        <taxon>Eukaryota</taxon>
        <taxon>Metazoa</taxon>
        <taxon>Chordata</taxon>
        <taxon>Craniata</taxon>
        <taxon>Vertebrata</taxon>
        <taxon>Euteleostomi</taxon>
        <taxon>Archelosauria</taxon>
        <taxon>Testudinata</taxon>
        <taxon>Testudines</taxon>
        <taxon>Cryptodira</taxon>
        <taxon>Durocryptodira</taxon>
        <taxon>Testudinoidea</taxon>
        <taxon>Emydidae</taxon>
        <taxon>Terrapene</taxon>
    </lineage>
</organism>
<reference evidence="9" key="2">
    <citation type="submission" date="2025-09" db="UniProtKB">
        <authorList>
            <consortium name="Ensembl"/>
        </authorList>
    </citation>
    <scope>IDENTIFICATION</scope>
</reference>
<feature type="domain" description="Ig-like" evidence="8">
    <location>
        <begin position="40"/>
        <end position="164"/>
    </location>
</feature>
<reference evidence="9" key="1">
    <citation type="submission" date="2025-08" db="UniProtKB">
        <authorList>
            <consortium name="Ensembl"/>
        </authorList>
    </citation>
    <scope>IDENTIFICATION</scope>
</reference>
<evidence type="ECO:0000256" key="7">
    <source>
        <dbReference type="SAM" id="Phobius"/>
    </source>
</evidence>
<dbReference type="InterPro" id="IPR003599">
    <property type="entry name" value="Ig_sub"/>
</dbReference>
<evidence type="ECO:0000256" key="6">
    <source>
        <dbReference type="ARBA" id="ARBA00023319"/>
    </source>
</evidence>
<dbReference type="RefSeq" id="XP_026514360.1">
    <property type="nucleotide sequence ID" value="XM_026658575.2"/>
</dbReference>
<dbReference type="GO" id="GO:0009897">
    <property type="term" value="C:external side of plasma membrane"/>
    <property type="evidence" value="ECO:0007669"/>
    <property type="project" value="TreeGrafter"/>
</dbReference>
<dbReference type="GeneTree" id="ENSGT00950000185041"/>
<keyword evidence="10" id="KW-1185">Reference proteome</keyword>
<evidence type="ECO:0000256" key="1">
    <source>
        <dbReference type="ARBA" id="ARBA00004370"/>
    </source>
</evidence>
<dbReference type="GO" id="GO:0005102">
    <property type="term" value="F:signaling receptor binding"/>
    <property type="evidence" value="ECO:0007669"/>
    <property type="project" value="TreeGrafter"/>
</dbReference>
<keyword evidence="6" id="KW-0393">Immunoglobulin domain</keyword>
<keyword evidence="4" id="KW-1015">Disulfide bond</keyword>
<evidence type="ECO:0000256" key="4">
    <source>
        <dbReference type="ARBA" id="ARBA00023157"/>
    </source>
</evidence>
<dbReference type="GeneID" id="112123885"/>
<dbReference type="Ensembl" id="ENSTMTT00000013944.1">
    <property type="protein sequence ID" value="ENSTMTP00000013479.1"/>
    <property type="gene ID" value="ENSTMTG00000009778.1"/>
</dbReference>
<dbReference type="InterPro" id="IPR013783">
    <property type="entry name" value="Ig-like_fold"/>
</dbReference>
<evidence type="ECO:0000256" key="5">
    <source>
        <dbReference type="ARBA" id="ARBA00023180"/>
    </source>
</evidence>
<evidence type="ECO:0000313" key="9">
    <source>
        <dbReference type="Ensembl" id="ENSTMTP00000013479.1"/>
    </source>
</evidence>